<evidence type="ECO:0000256" key="16">
    <source>
        <dbReference type="ARBA" id="ARBA00044900"/>
    </source>
</evidence>
<evidence type="ECO:0000256" key="25">
    <source>
        <dbReference type="SAM" id="MobiDB-lite"/>
    </source>
</evidence>
<comment type="caution">
    <text evidence="27">The sequence shown here is derived from an EMBL/GenBank/DDBJ whole genome shotgun (WGS) entry which is preliminary data.</text>
</comment>
<comment type="catalytic activity">
    <reaction evidence="20">
        <text>L-lysyl-glycine(out) = L-lysyl-glycine(in)</text>
        <dbReference type="Rhea" id="RHEA:79407"/>
        <dbReference type="ChEBI" id="CHEBI:191202"/>
    </reaction>
</comment>
<evidence type="ECO:0000256" key="2">
    <source>
        <dbReference type="ARBA" id="ARBA00008335"/>
    </source>
</evidence>
<evidence type="ECO:0000256" key="6">
    <source>
        <dbReference type="ARBA" id="ARBA00023136"/>
    </source>
</evidence>
<feature type="compositionally biased region" description="Polar residues" evidence="25">
    <location>
        <begin position="276"/>
        <end position="292"/>
    </location>
</feature>
<feature type="transmembrane region" description="Helical" evidence="26">
    <location>
        <begin position="154"/>
        <end position="178"/>
    </location>
</feature>
<feature type="transmembrane region" description="Helical" evidence="26">
    <location>
        <begin position="32"/>
        <end position="51"/>
    </location>
</feature>
<reference evidence="27" key="1">
    <citation type="thesis" date="2021" institute="BYU ScholarsArchive" country="Provo, UT, USA">
        <title>Applications of and Algorithms for Genome Assembly and Genomic Analyses with an Emphasis on Marine Teleosts.</title>
        <authorList>
            <person name="Pickett B.D."/>
        </authorList>
    </citation>
    <scope>NUCLEOTIDE SEQUENCE</scope>
    <source>
        <strain evidence="27">HI-2016</strain>
    </source>
</reference>
<evidence type="ECO:0000256" key="13">
    <source>
        <dbReference type="ARBA" id="ARBA00044893"/>
    </source>
</evidence>
<comment type="catalytic activity">
    <reaction evidence="17">
        <text>L-arginyl-glycine(out) = L-arginyl-glycine(in)</text>
        <dbReference type="Rhea" id="RHEA:79391"/>
        <dbReference type="ChEBI" id="CHEBI:229955"/>
    </reaction>
</comment>
<accession>A0A8T2P9D0</accession>
<dbReference type="GO" id="GO:0005765">
    <property type="term" value="C:lysosomal membrane"/>
    <property type="evidence" value="ECO:0007669"/>
    <property type="project" value="UniProtKB-SubCell"/>
</dbReference>
<evidence type="ECO:0000256" key="17">
    <source>
        <dbReference type="ARBA" id="ARBA00044903"/>
    </source>
</evidence>
<comment type="function">
    <text evidence="23">Lysosomal dipeptide uniporter that selectively exports lysine, arginine or histidine-containing dipeptides with a net positive charge from the lysosome lumen into the cytosol. Could play a role in a specific type of protein O-glycosylation indirectly regulating macrophages migration and tissue invasion. Also essential for liver homeostasis.</text>
</comment>
<evidence type="ECO:0000313" key="27">
    <source>
        <dbReference type="EMBL" id="KAG9348316.1"/>
    </source>
</evidence>
<dbReference type="PANTHER" id="PTHR23512">
    <property type="entry name" value="MAJOR FACILITATOR SUPERFAMILY DOMAIN-CONTAINING PROTEIN 1"/>
    <property type="match status" value="1"/>
</dbReference>
<evidence type="ECO:0000256" key="4">
    <source>
        <dbReference type="ARBA" id="ARBA00022692"/>
    </source>
</evidence>
<evidence type="ECO:0000313" key="28">
    <source>
        <dbReference type="Proteomes" id="UP000824540"/>
    </source>
</evidence>
<evidence type="ECO:0000256" key="23">
    <source>
        <dbReference type="ARBA" id="ARBA00045709"/>
    </source>
</evidence>
<keyword evidence="28" id="KW-1185">Reference proteome</keyword>
<comment type="catalytic activity">
    <reaction evidence="14">
        <text>L-aspartyl-L-lysine(out) = L-aspartyl-L-lysine(in)</text>
        <dbReference type="Rhea" id="RHEA:79411"/>
        <dbReference type="ChEBI" id="CHEBI:229953"/>
    </reaction>
</comment>
<evidence type="ECO:0000256" key="21">
    <source>
        <dbReference type="ARBA" id="ARBA00044985"/>
    </source>
</evidence>
<dbReference type="OrthoDB" id="424834at2759"/>
<comment type="catalytic activity">
    <reaction evidence="15">
        <text>L-arginyl-L-alpha-amino acid(out) = L-arginyl-L-alpha-amino acid(in)</text>
        <dbReference type="Rhea" id="RHEA:79371"/>
        <dbReference type="ChEBI" id="CHEBI:84315"/>
    </reaction>
</comment>
<feature type="transmembrane region" description="Helical" evidence="26">
    <location>
        <begin position="119"/>
        <end position="142"/>
    </location>
</feature>
<feature type="region of interest" description="Disordered" evidence="25">
    <location>
        <begin position="271"/>
        <end position="292"/>
    </location>
</feature>
<evidence type="ECO:0000256" key="3">
    <source>
        <dbReference type="ARBA" id="ARBA00022448"/>
    </source>
</evidence>
<comment type="subcellular location">
    <subcellularLocation>
        <location evidence="1">Lysosome membrane</location>
        <topology evidence="1">Multi-pass membrane protein</topology>
    </subcellularLocation>
</comment>
<dbReference type="SUPFAM" id="SSF103473">
    <property type="entry name" value="MFS general substrate transporter"/>
    <property type="match status" value="1"/>
</dbReference>
<feature type="transmembrane region" description="Helical" evidence="26">
    <location>
        <begin position="57"/>
        <end position="81"/>
    </location>
</feature>
<evidence type="ECO:0000256" key="22">
    <source>
        <dbReference type="ARBA" id="ARBA00045018"/>
    </source>
</evidence>
<comment type="catalytic activity">
    <reaction evidence="12">
        <text>L-lysyl-L-alpha-amino acid(out) = L-lysyl-L-alpha-amino acid(in)</text>
        <dbReference type="Rhea" id="RHEA:79387"/>
        <dbReference type="ChEBI" id="CHEBI:229965"/>
    </reaction>
</comment>
<dbReference type="EMBL" id="JAFBMS010000011">
    <property type="protein sequence ID" value="KAG9348316.1"/>
    <property type="molecule type" value="Genomic_DNA"/>
</dbReference>
<evidence type="ECO:0000256" key="18">
    <source>
        <dbReference type="ARBA" id="ARBA00044912"/>
    </source>
</evidence>
<dbReference type="Proteomes" id="UP000824540">
    <property type="component" value="Unassembled WGS sequence"/>
</dbReference>
<comment type="catalytic activity">
    <reaction evidence="8">
        <text>L-lysyl-L-alanine(out) = L-lysyl-L-alanine(in)</text>
        <dbReference type="Rhea" id="RHEA:79399"/>
        <dbReference type="ChEBI" id="CHEBI:229954"/>
    </reaction>
</comment>
<gene>
    <name evidence="27" type="ORF">JZ751_002051</name>
</gene>
<evidence type="ECO:0000256" key="9">
    <source>
        <dbReference type="ARBA" id="ARBA00044878"/>
    </source>
</evidence>
<evidence type="ECO:0000256" key="12">
    <source>
        <dbReference type="ARBA" id="ARBA00044891"/>
    </source>
</evidence>
<feature type="transmembrane region" description="Helical" evidence="26">
    <location>
        <begin position="93"/>
        <end position="113"/>
    </location>
</feature>
<keyword evidence="4 26" id="KW-0812">Transmembrane</keyword>
<comment type="subunit">
    <text evidence="24">Homodimer. Interacts with lysosomal protein GLMP (via lumenal domain); the interaction starts while both proteins are still in the endoplasmic reticulum and is required for stabilization of MFSD1 in lysosomes but has no direct effect on its targeting to lysosomes or transporter activity.</text>
</comment>
<comment type="catalytic activity">
    <reaction evidence="19">
        <text>L-alanyl-L-lysine(out) = L-alanyl-L-lysine(in)</text>
        <dbReference type="Rhea" id="RHEA:79415"/>
        <dbReference type="ChEBI" id="CHEBI:192470"/>
    </reaction>
</comment>
<evidence type="ECO:0000256" key="10">
    <source>
        <dbReference type="ARBA" id="ARBA00044881"/>
    </source>
</evidence>
<evidence type="ECO:0000256" key="24">
    <source>
        <dbReference type="ARBA" id="ARBA00046376"/>
    </source>
</evidence>
<evidence type="ECO:0000256" key="7">
    <source>
        <dbReference type="ARBA" id="ARBA00023228"/>
    </source>
</evidence>
<evidence type="ECO:0000256" key="5">
    <source>
        <dbReference type="ARBA" id="ARBA00022989"/>
    </source>
</evidence>
<comment type="catalytic activity">
    <reaction evidence="18">
        <text>L-histidyl-L-alpha-amino acid(out) = L-histidyl-L-alpha-amino acid(in)</text>
        <dbReference type="Rhea" id="RHEA:79379"/>
        <dbReference type="ChEBI" id="CHEBI:229964"/>
    </reaction>
</comment>
<sequence>MTLLMHDSIVYIISAPASPVLGFLVDKTGKNIIWVLCAVCSTLAAHMMLAFTFWNPWIAMSLLGVSYSLLACALWPMVAFVVPEHQLGTAYGFMQSIQNLGLALIAMAAGAILDSRGYLFLEVFFSACICCEFHFLSHLSSVWHTSHYSHTTQLMFAVGMGQVSSVVALIAVVMLYFVDFLRGGELNLSASARAKLQKSSTSDSDANAATVLLALCCAGADFLNWFQKAALYISSVSHLPFNHPVPLIIISNEPVRAEQTVLWLTFCHHQPEESPVTHSPATTDSTPSTYTY</sequence>
<evidence type="ECO:0000256" key="19">
    <source>
        <dbReference type="ARBA" id="ARBA00044919"/>
    </source>
</evidence>
<comment type="similarity">
    <text evidence="2">Belongs to the major facilitator superfamily.</text>
</comment>
<evidence type="ECO:0000256" key="14">
    <source>
        <dbReference type="ARBA" id="ARBA00044898"/>
    </source>
</evidence>
<dbReference type="GO" id="GO:0022857">
    <property type="term" value="F:transmembrane transporter activity"/>
    <property type="evidence" value="ECO:0007669"/>
    <property type="project" value="InterPro"/>
</dbReference>
<dbReference type="Gene3D" id="1.20.1250.20">
    <property type="entry name" value="MFS general substrate transporter like domains"/>
    <property type="match status" value="1"/>
</dbReference>
<name>A0A8T2P9D0_9TELE</name>
<dbReference type="PANTHER" id="PTHR23512:SF3">
    <property type="entry name" value="MAJOR FACILITATOR SUPERFAMILY DOMAIN-CONTAINING PROTEIN 1"/>
    <property type="match status" value="1"/>
</dbReference>
<comment type="catalytic activity">
    <reaction evidence="13">
        <text>L-alpha-aminoacyl-L-lysine(out) = L-alpha-aminoacyl-L-lysine(in)</text>
        <dbReference type="Rhea" id="RHEA:79383"/>
        <dbReference type="ChEBI" id="CHEBI:229966"/>
    </reaction>
</comment>
<comment type="catalytic activity">
    <reaction evidence="11">
        <text>L-alpha-aminoacyl-L-histidine(out) = L-alpha-aminoacyl-L-histidine(in)</text>
        <dbReference type="Rhea" id="RHEA:79375"/>
        <dbReference type="ChEBI" id="CHEBI:229967"/>
    </reaction>
</comment>
<evidence type="ECO:0000256" key="15">
    <source>
        <dbReference type="ARBA" id="ARBA00044899"/>
    </source>
</evidence>
<comment type="catalytic activity">
    <reaction evidence="10">
        <text>L-alpha-aminoacyl-L-arginine(out) = L-alpha-aminoacyl-L-arginine(in)</text>
        <dbReference type="Rhea" id="RHEA:79367"/>
        <dbReference type="ChEBI" id="CHEBI:229968"/>
    </reaction>
</comment>
<comment type="catalytic activity">
    <reaction evidence="9">
        <text>L-histidyl-glycine(out) = L-histidyl-glycine(in)</text>
        <dbReference type="Rhea" id="RHEA:79395"/>
        <dbReference type="ChEBI" id="CHEBI:229957"/>
    </reaction>
</comment>
<evidence type="ECO:0000256" key="11">
    <source>
        <dbReference type="ARBA" id="ARBA00044884"/>
    </source>
</evidence>
<protein>
    <recommendedName>
        <fullName evidence="21">Lysosomal dipeptide transporter MFSD1</fullName>
    </recommendedName>
    <alternativeName>
        <fullName evidence="22">Major facilitator superfamily domain-containing protein 1</fullName>
    </alternativeName>
</protein>
<keyword evidence="7" id="KW-0458">Lysosome</keyword>
<proteinExistence type="inferred from homology"/>
<keyword evidence="3" id="KW-0813">Transport</keyword>
<dbReference type="InterPro" id="IPR052187">
    <property type="entry name" value="MFSD1"/>
</dbReference>
<dbReference type="InterPro" id="IPR036259">
    <property type="entry name" value="MFS_trans_sf"/>
</dbReference>
<dbReference type="Pfam" id="PF07690">
    <property type="entry name" value="MFS_1"/>
    <property type="match status" value="1"/>
</dbReference>
<evidence type="ECO:0000256" key="20">
    <source>
        <dbReference type="ARBA" id="ARBA00044924"/>
    </source>
</evidence>
<keyword evidence="5 26" id="KW-1133">Transmembrane helix</keyword>
<dbReference type="AlphaFoldDB" id="A0A8T2P9D0"/>
<evidence type="ECO:0000256" key="8">
    <source>
        <dbReference type="ARBA" id="ARBA00044876"/>
    </source>
</evidence>
<keyword evidence="6 26" id="KW-0472">Membrane</keyword>
<dbReference type="InterPro" id="IPR011701">
    <property type="entry name" value="MFS"/>
</dbReference>
<organism evidence="27 28">
    <name type="scientific">Albula glossodonta</name>
    <name type="common">roundjaw bonefish</name>
    <dbReference type="NCBI Taxonomy" id="121402"/>
    <lineage>
        <taxon>Eukaryota</taxon>
        <taxon>Metazoa</taxon>
        <taxon>Chordata</taxon>
        <taxon>Craniata</taxon>
        <taxon>Vertebrata</taxon>
        <taxon>Euteleostomi</taxon>
        <taxon>Actinopterygii</taxon>
        <taxon>Neopterygii</taxon>
        <taxon>Teleostei</taxon>
        <taxon>Albuliformes</taxon>
        <taxon>Albulidae</taxon>
        <taxon>Albula</taxon>
    </lineage>
</organism>
<comment type="catalytic activity">
    <reaction evidence="16">
        <text>L-lysyl-L-lysine(out) = L-lysyl-L-lysine(in)</text>
        <dbReference type="Rhea" id="RHEA:79403"/>
        <dbReference type="ChEBI" id="CHEBI:229956"/>
    </reaction>
</comment>
<evidence type="ECO:0000256" key="26">
    <source>
        <dbReference type="SAM" id="Phobius"/>
    </source>
</evidence>
<evidence type="ECO:0000256" key="1">
    <source>
        <dbReference type="ARBA" id="ARBA00004155"/>
    </source>
</evidence>